<accession>A0A9D3Z1A9</accession>
<dbReference type="Proteomes" id="UP000828390">
    <property type="component" value="Unassembled WGS sequence"/>
</dbReference>
<dbReference type="EMBL" id="JAIWYP010000014">
    <property type="protein sequence ID" value="KAH3711233.1"/>
    <property type="molecule type" value="Genomic_DNA"/>
</dbReference>
<reference evidence="2" key="2">
    <citation type="submission" date="2020-11" db="EMBL/GenBank/DDBJ databases">
        <authorList>
            <person name="McCartney M.A."/>
            <person name="Auch B."/>
            <person name="Kono T."/>
            <person name="Mallez S."/>
            <person name="Becker A."/>
            <person name="Gohl D.M."/>
            <person name="Silverstein K.A.T."/>
            <person name="Koren S."/>
            <person name="Bechman K.B."/>
            <person name="Herman A."/>
            <person name="Abrahante J.E."/>
            <person name="Garbe J."/>
        </authorList>
    </citation>
    <scope>NUCLEOTIDE SEQUENCE</scope>
    <source>
        <strain evidence="2">Duluth1</strain>
        <tissue evidence="2">Whole animal</tissue>
    </source>
</reference>
<feature type="transmembrane region" description="Helical" evidence="1">
    <location>
        <begin position="83"/>
        <end position="107"/>
    </location>
</feature>
<sequence>MILGLKRHMRVTLTAVQEVRTYRRVERLLMKPNPSLSKHSKKYEQEGVYSEVYDEIGETETDITSTRSNSTASNSTPSKNRCYLIALASVLVTIVLAGATFAVVYFLQIIDFDEPDYTFNIGEPGNLTFEMTNLTDWTELYISREFTVPVESANRISPNAKTHGHISALNTT</sequence>
<evidence type="ECO:0000313" key="3">
    <source>
        <dbReference type="Proteomes" id="UP000828390"/>
    </source>
</evidence>
<keyword evidence="1" id="KW-1133">Transmembrane helix</keyword>
<keyword evidence="1" id="KW-0812">Transmembrane</keyword>
<evidence type="ECO:0000313" key="2">
    <source>
        <dbReference type="EMBL" id="KAH3711233.1"/>
    </source>
</evidence>
<evidence type="ECO:0000256" key="1">
    <source>
        <dbReference type="SAM" id="Phobius"/>
    </source>
</evidence>
<keyword evidence="3" id="KW-1185">Reference proteome</keyword>
<comment type="caution">
    <text evidence="2">The sequence shown here is derived from an EMBL/GenBank/DDBJ whole genome shotgun (WGS) entry which is preliminary data.</text>
</comment>
<proteinExistence type="predicted"/>
<name>A0A9D3Z1A9_DREPO</name>
<protein>
    <submittedName>
        <fullName evidence="2">Uncharacterized protein</fullName>
    </submittedName>
</protein>
<organism evidence="2 3">
    <name type="scientific">Dreissena polymorpha</name>
    <name type="common">Zebra mussel</name>
    <name type="synonym">Mytilus polymorpha</name>
    <dbReference type="NCBI Taxonomy" id="45954"/>
    <lineage>
        <taxon>Eukaryota</taxon>
        <taxon>Metazoa</taxon>
        <taxon>Spiralia</taxon>
        <taxon>Lophotrochozoa</taxon>
        <taxon>Mollusca</taxon>
        <taxon>Bivalvia</taxon>
        <taxon>Autobranchia</taxon>
        <taxon>Heteroconchia</taxon>
        <taxon>Euheterodonta</taxon>
        <taxon>Imparidentia</taxon>
        <taxon>Neoheterodontei</taxon>
        <taxon>Myida</taxon>
        <taxon>Dreissenoidea</taxon>
        <taxon>Dreissenidae</taxon>
        <taxon>Dreissena</taxon>
    </lineage>
</organism>
<reference evidence="2" key="1">
    <citation type="journal article" date="2019" name="bioRxiv">
        <title>The Genome of the Zebra Mussel, Dreissena polymorpha: A Resource for Invasive Species Research.</title>
        <authorList>
            <person name="McCartney M.A."/>
            <person name="Auch B."/>
            <person name="Kono T."/>
            <person name="Mallez S."/>
            <person name="Zhang Y."/>
            <person name="Obille A."/>
            <person name="Becker A."/>
            <person name="Abrahante J.E."/>
            <person name="Garbe J."/>
            <person name="Badalamenti J.P."/>
            <person name="Herman A."/>
            <person name="Mangelson H."/>
            <person name="Liachko I."/>
            <person name="Sullivan S."/>
            <person name="Sone E.D."/>
            <person name="Koren S."/>
            <person name="Silverstein K.A.T."/>
            <person name="Beckman K.B."/>
            <person name="Gohl D.M."/>
        </authorList>
    </citation>
    <scope>NUCLEOTIDE SEQUENCE</scope>
    <source>
        <strain evidence="2">Duluth1</strain>
        <tissue evidence="2">Whole animal</tissue>
    </source>
</reference>
<dbReference type="AlphaFoldDB" id="A0A9D3Z1A9"/>
<keyword evidence="1" id="KW-0472">Membrane</keyword>
<gene>
    <name evidence="2" type="ORF">DPMN_070735</name>
</gene>